<evidence type="ECO:0000256" key="3">
    <source>
        <dbReference type="ARBA" id="ARBA00019010"/>
    </source>
</evidence>
<keyword evidence="6" id="KW-0479">Metal-binding</keyword>
<keyword evidence="4" id="KW-0963">Cytoplasm</keyword>
<gene>
    <name evidence="11" type="primary">ydiB</name>
    <name evidence="11" type="ORF">X271_00056</name>
</gene>
<dbReference type="Gene3D" id="3.40.50.300">
    <property type="entry name" value="P-loop containing nucleotide triphosphate hydrolases"/>
    <property type="match status" value="1"/>
</dbReference>
<dbReference type="InterPro" id="IPR003442">
    <property type="entry name" value="T6A_TsaE"/>
</dbReference>
<dbReference type="PANTHER" id="PTHR33540:SF2">
    <property type="entry name" value="TRNA THREONYLCARBAMOYLADENOSINE BIOSYNTHESIS PROTEIN TSAE"/>
    <property type="match status" value="1"/>
</dbReference>
<evidence type="ECO:0000256" key="5">
    <source>
        <dbReference type="ARBA" id="ARBA00022694"/>
    </source>
</evidence>
<keyword evidence="9" id="KW-0460">Magnesium</keyword>
<sequence length="140" mass="15937">MINKAIANNEFETEKIGKDLIVNFPENKLIIIIGEIGSGKTVLVKGIAKELGISDIVNSPTFSIKKTYKNLVHYDLYFATKKQLSINEFNALIAEDLVDNYVVIEWGDNLLLKDIKNFLKVNITVQKNQKRNIKWKLKGN</sequence>
<evidence type="ECO:0000256" key="10">
    <source>
        <dbReference type="ARBA" id="ARBA00032441"/>
    </source>
</evidence>
<protein>
    <recommendedName>
        <fullName evidence="3">tRNA threonylcarbamoyladenosine biosynthesis protein TsaE</fullName>
    </recommendedName>
    <alternativeName>
        <fullName evidence="10">t(6)A37 threonylcarbamoyladenosine biosynthesis protein TsaE</fullName>
    </alternativeName>
</protein>
<dbReference type="EMBL" id="CP006932">
    <property type="protein sequence ID" value="AHK22172.1"/>
    <property type="molecule type" value="Genomic_DNA"/>
</dbReference>
<evidence type="ECO:0000256" key="4">
    <source>
        <dbReference type="ARBA" id="ARBA00022490"/>
    </source>
</evidence>
<dbReference type="AlphaFoldDB" id="W8GIV6"/>
<dbReference type="NCBIfam" id="TIGR00150">
    <property type="entry name" value="T6A_YjeE"/>
    <property type="match status" value="1"/>
</dbReference>
<dbReference type="GO" id="GO:0005524">
    <property type="term" value="F:ATP binding"/>
    <property type="evidence" value="ECO:0007669"/>
    <property type="project" value="UniProtKB-KW"/>
</dbReference>
<dbReference type="Proteomes" id="UP000019450">
    <property type="component" value="Chromosome"/>
</dbReference>
<dbReference type="RefSeq" id="WP_025208473.1">
    <property type="nucleotide sequence ID" value="NZ_CP006932.1"/>
</dbReference>
<dbReference type="OrthoDB" id="9815896at2"/>
<dbReference type="HOGENOM" id="CLU_087829_5_2_14"/>
<evidence type="ECO:0000256" key="1">
    <source>
        <dbReference type="ARBA" id="ARBA00004496"/>
    </source>
</evidence>
<dbReference type="STRING" id="1427984.X271_00056"/>
<evidence type="ECO:0000256" key="8">
    <source>
        <dbReference type="ARBA" id="ARBA00022840"/>
    </source>
</evidence>
<organism evidence="11 12">
    <name type="scientific">Candidatus Hepatoplasma crinochetorum Av</name>
    <dbReference type="NCBI Taxonomy" id="1427984"/>
    <lineage>
        <taxon>Bacteria</taxon>
        <taxon>Bacillati</taxon>
        <taxon>Mycoplasmatota</taxon>
        <taxon>Mollicutes</taxon>
        <taxon>Candidatus Hepatoplasmataceae</taxon>
        <taxon>Candidatus Hepatoplasma</taxon>
    </lineage>
</organism>
<evidence type="ECO:0000256" key="9">
    <source>
        <dbReference type="ARBA" id="ARBA00022842"/>
    </source>
</evidence>
<keyword evidence="8" id="KW-0067">ATP-binding</keyword>
<dbReference type="GO" id="GO:0005737">
    <property type="term" value="C:cytoplasm"/>
    <property type="evidence" value="ECO:0007669"/>
    <property type="project" value="UniProtKB-SubCell"/>
</dbReference>
<evidence type="ECO:0000256" key="2">
    <source>
        <dbReference type="ARBA" id="ARBA00007599"/>
    </source>
</evidence>
<proteinExistence type="inferred from homology"/>
<comment type="subcellular location">
    <subcellularLocation>
        <location evidence="1">Cytoplasm</location>
    </subcellularLocation>
</comment>
<evidence type="ECO:0000256" key="6">
    <source>
        <dbReference type="ARBA" id="ARBA00022723"/>
    </source>
</evidence>
<name>W8GIV6_9MOLU</name>
<evidence type="ECO:0000256" key="7">
    <source>
        <dbReference type="ARBA" id="ARBA00022741"/>
    </source>
</evidence>
<dbReference type="GO" id="GO:0046872">
    <property type="term" value="F:metal ion binding"/>
    <property type="evidence" value="ECO:0007669"/>
    <property type="project" value="UniProtKB-KW"/>
</dbReference>
<accession>W8GIV6</accession>
<reference evidence="11 12" key="1">
    <citation type="journal article" date="2014" name="Genome Biol. Evol.">
        <title>Phylogenomics of "Candidatus Hepatoplasma crinochetorum," a Lineage of Mollicutes Associated with Noninsect Arthropods.</title>
        <authorList>
            <person name="Leclercq S."/>
            <person name="Dittmer J."/>
            <person name="Bouchon D."/>
            <person name="Cordaux R."/>
        </authorList>
    </citation>
    <scope>NUCLEOTIDE SEQUENCE [LARGE SCALE GENOMIC DNA]</scope>
    <source>
        <strain evidence="11 12">Av</strain>
    </source>
</reference>
<keyword evidence="12" id="KW-1185">Reference proteome</keyword>
<evidence type="ECO:0000313" key="11">
    <source>
        <dbReference type="EMBL" id="AHK22172.1"/>
    </source>
</evidence>
<dbReference type="KEGG" id="hcr:X271_00056"/>
<dbReference type="PANTHER" id="PTHR33540">
    <property type="entry name" value="TRNA THREONYLCARBAMOYLADENOSINE BIOSYNTHESIS PROTEIN TSAE"/>
    <property type="match status" value="1"/>
</dbReference>
<dbReference type="SUPFAM" id="SSF52540">
    <property type="entry name" value="P-loop containing nucleoside triphosphate hydrolases"/>
    <property type="match status" value="1"/>
</dbReference>
<comment type="similarity">
    <text evidence="2">Belongs to the TsaE family.</text>
</comment>
<evidence type="ECO:0000313" key="12">
    <source>
        <dbReference type="Proteomes" id="UP000019450"/>
    </source>
</evidence>
<dbReference type="InterPro" id="IPR027417">
    <property type="entry name" value="P-loop_NTPase"/>
</dbReference>
<keyword evidence="5" id="KW-0819">tRNA processing</keyword>
<dbReference type="GO" id="GO:0002949">
    <property type="term" value="P:tRNA threonylcarbamoyladenosine modification"/>
    <property type="evidence" value="ECO:0007669"/>
    <property type="project" value="InterPro"/>
</dbReference>
<keyword evidence="7" id="KW-0547">Nucleotide-binding</keyword>
<dbReference type="eggNOG" id="COG0802">
    <property type="taxonomic scope" value="Bacteria"/>
</dbReference>
<dbReference type="Pfam" id="PF02367">
    <property type="entry name" value="TsaE"/>
    <property type="match status" value="1"/>
</dbReference>